<evidence type="ECO:0000256" key="1">
    <source>
        <dbReference type="ARBA" id="ARBA00004123"/>
    </source>
</evidence>
<keyword evidence="6" id="KW-0804">Transcription</keyword>
<evidence type="ECO:0000313" key="11">
    <source>
        <dbReference type="Proteomes" id="UP000231358"/>
    </source>
</evidence>
<evidence type="ECO:0000256" key="6">
    <source>
        <dbReference type="ARBA" id="ARBA00023163"/>
    </source>
</evidence>
<keyword evidence="4" id="KW-0805">Transcription regulation</keyword>
<evidence type="ECO:0000256" key="2">
    <source>
        <dbReference type="ARBA" id="ARBA00022723"/>
    </source>
</evidence>
<dbReference type="InterPro" id="IPR001138">
    <property type="entry name" value="Zn2Cys6_DnaBD"/>
</dbReference>
<dbReference type="CDD" id="cd12148">
    <property type="entry name" value="fungal_TF_MHR"/>
    <property type="match status" value="1"/>
</dbReference>
<keyword evidence="7" id="KW-0539">Nucleus</keyword>
<keyword evidence="11" id="KW-1185">Reference proteome</keyword>
<dbReference type="InterPro" id="IPR036864">
    <property type="entry name" value="Zn2-C6_fun-type_DNA-bd_sf"/>
</dbReference>
<sequence length="712" mass="79490">MVVEHSSSGTADVPAKASLPRKSAFSCEACRKRKVKCNGASPSCSRCAARGETCVYSLAPTLSYTKQLEARVAQLEDALSKLRGQQQSAAEVRKASTPSSTGEGRGSMSPSLRTRIKEEDESSSADLARDFEGLKVEHDGRISFHGPTSLFQLPSGALNEAASTSRLAVQHEARKERLINNAWRERAFEQMATMPEPFQYLLDSHWCWIQPLFNFVYRPAFTRDMKINGPYYSDALLNAILSHSVRWCKSEPRIGHILDSFDGGAQFSHRAVSGLYDSLKVGHLGIPTIQTLLLLSAQECGRGNRSQAWLYSGMAFRMLEDLGISIDSRKYSDSAHLSDEDIEIRNRLFWSCYFWDKMVSLYFGRSPTMQHSRVSPPRTVLDDTSEIEIWTPHGVVFPDGAHYPPTQAHSTSCFMKMCGLAEVLNQILIHIYDPIRQVSEAEFYNCVIEQARNLAEWWDELPDYLKLVPTNLPPYSPPSHIVILNSLYHTINILLHRPILCSKTNRESYDKSHLVQCMTSATAILSLFDLYRRTFGDAHVVLSLSYSVDARQTQVLYFRSRESEGFKPCDLDRTQSRLPRASKIADRYPYRTANSATRTTSTSLATPSRHSHSPSQPQSLPLQQQQQQFHTPSTFSDTSRHVSPSHQPSPDASSIAASVAPSGVNTSFLPGYPFQQPVADFELSQTGVPQMAGAHLLGGMPNAIMTLDNPAR</sequence>
<evidence type="ECO:0000259" key="9">
    <source>
        <dbReference type="PROSITE" id="PS50048"/>
    </source>
</evidence>
<dbReference type="Pfam" id="PF00172">
    <property type="entry name" value="Zn_clus"/>
    <property type="match status" value="1"/>
</dbReference>
<dbReference type="STRING" id="656916.A0A2G7FZY3"/>
<dbReference type="PROSITE" id="PS50048">
    <property type="entry name" value="ZN2_CY6_FUNGAL_2"/>
    <property type="match status" value="1"/>
</dbReference>
<dbReference type="CDD" id="cd00067">
    <property type="entry name" value="GAL4"/>
    <property type="match status" value="1"/>
</dbReference>
<feature type="compositionally biased region" description="Polar residues" evidence="8">
    <location>
        <begin position="641"/>
        <end position="656"/>
    </location>
</feature>
<comment type="subcellular location">
    <subcellularLocation>
        <location evidence="1">Nucleus</location>
    </subcellularLocation>
</comment>
<dbReference type="Pfam" id="PF04082">
    <property type="entry name" value="Fungal_trans"/>
    <property type="match status" value="1"/>
</dbReference>
<evidence type="ECO:0000256" key="7">
    <source>
        <dbReference type="ARBA" id="ARBA00023242"/>
    </source>
</evidence>
<evidence type="ECO:0000256" key="3">
    <source>
        <dbReference type="ARBA" id="ARBA00022833"/>
    </source>
</evidence>
<evidence type="ECO:0000256" key="4">
    <source>
        <dbReference type="ARBA" id="ARBA00023015"/>
    </source>
</evidence>
<comment type="caution">
    <text evidence="10">The sequence shown here is derived from an EMBL/GenBank/DDBJ whole genome shotgun (WGS) entry which is preliminary data.</text>
</comment>
<evidence type="ECO:0000313" key="10">
    <source>
        <dbReference type="EMBL" id="PIG86154.1"/>
    </source>
</evidence>
<keyword evidence="3" id="KW-0862">Zinc</keyword>
<keyword evidence="2" id="KW-0479">Metal-binding</keyword>
<keyword evidence="5" id="KW-0238">DNA-binding</keyword>
<dbReference type="Proteomes" id="UP000231358">
    <property type="component" value="Unassembled WGS sequence"/>
</dbReference>
<dbReference type="SMART" id="SM00066">
    <property type="entry name" value="GAL4"/>
    <property type="match status" value="1"/>
</dbReference>
<feature type="region of interest" description="Disordered" evidence="8">
    <location>
        <begin position="568"/>
        <end position="657"/>
    </location>
</feature>
<dbReference type="EMBL" id="NEXV01000271">
    <property type="protein sequence ID" value="PIG86154.1"/>
    <property type="molecule type" value="Genomic_DNA"/>
</dbReference>
<protein>
    <submittedName>
        <fullName evidence="10">C6 transcription factor</fullName>
    </submittedName>
</protein>
<accession>A0A2G7FZY3</accession>
<feature type="compositionally biased region" description="Low complexity" evidence="8">
    <location>
        <begin position="591"/>
        <end position="636"/>
    </location>
</feature>
<proteinExistence type="predicted"/>
<feature type="region of interest" description="Disordered" evidence="8">
    <location>
        <begin position="84"/>
        <end position="124"/>
    </location>
</feature>
<dbReference type="InterPro" id="IPR007219">
    <property type="entry name" value="XnlR_reg_dom"/>
</dbReference>
<dbReference type="PROSITE" id="PS00463">
    <property type="entry name" value="ZN2_CY6_FUNGAL_1"/>
    <property type="match status" value="1"/>
</dbReference>
<dbReference type="GO" id="GO:0009893">
    <property type="term" value="P:positive regulation of metabolic process"/>
    <property type="evidence" value="ECO:0007669"/>
    <property type="project" value="UniProtKB-ARBA"/>
</dbReference>
<dbReference type="GO" id="GO:0000981">
    <property type="term" value="F:DNA-binding transcription factor activity, RNA polymerase II-specific"/>
    <property type="evidence" value="ECO:0007669"/>
    <property type="project" value="InterPro"/>
</dbReference>
<name>A0A2G7FZY3_9EURO</name>
<feature type="compositionally biased region" description="Polar residues" evidence="8">
    <location>
        <begin position="96"/>
        <end position="112"/>
    </location>
</feature>
<dbReference type="GO" id="GO:0006351">
    <property type="term" value="P:DNA-templated transcription"/>
    <property type="evidence" value="ECO:0007669"/>
    <property type="project" value="InterPro"/>
</dbReference>
<organism evidence="10 11">
    <name type="scientific">Aspergillus arachidicola</name>
    <dbReference type="NCBI Taxonomy" id="656916"/>
    <lineage>
        <taxon>Eukaryota</taxon>
        <taxon>Fungi</taxon>
        <taxon>Dikarya</taxon>
        <taxon>Ascomycota</taxon>
        <taxon>Pezizomycotina</taxon>
        <taxon>Eurotiomycetes</taxon>
        <taxon>Eurotiomycetidae</taxon>
        <taxon>Eurotiales</taxon>
        <taxon>Aspergillaceae</taxon>
        <taxon>Aspergillus</taxon>
        <taxon>Aspergillus subgen. Circumdati</taxon>
    </lineage>
</organism>
<evidence type="ECO:0000256" key="8">
    <source>
        <dbReference type="SAM" id="MobiDB-lite"/>
    </source>
</evidence>
<dbReference type="GO" id="GO:0003677">
    <property type="term" value="F:DNA binding"/>
    <property type="evidence" value="ECO:0007669"/>
    <property type="project" value="UniProtKB-KW"/>
</dbReference>
<dbReference type="PANTHER" id="PTHR31313">
    <property type="entry name" value="TY1 ENHANCER ACTIVATOR"/>
    <property type="match status" value="1"/>
</dbReference>
<evidence type="ECO:0000256" key="5">
    <source>
        <dbReference type="ARBA" id="ARBA00023125"/>
    </source>
</evidence>
<dbReference type="Gene3D" id="4.10.240.10">
    <property type="entry name" value="Zn(2)-C6 fungal-type DNA-binding domain"/>
    <property type="match status" value="1"/>
</dbReference>
<feature type="domain" description="Zn(2)-C6 fungal-type" evidence="9">
    <location>
        <begin position="26"/>
        <end position="56"/>
    </location>
</feature>
<dbReference type="AlphaFoldDB" id="A0A2G7FZY3"/>
<dbReference type="GO" id="GO:0008270">
    <property type="term" value="F:zinc ion binding"/>
    <property type="evidence" value="ECO:0007669"/>
    <property type="project" value="InterPro"/>
</dbReference>
<reference evidence="10 11" key="1">
    <citation type="submission" date="2017-05" db="EMBL/GenBank/DDBJ databases">
        <title>Genome sequence for an aflatoxigenic pathogen of Argentinian peanut, Aspergillus arachidicola.</title>
        <authorList>
            <person name="Moore G."/>
            <person name="Beltz S.B."/>
            <person name="Mack B.M."/>
        </authorList>
    </citation>
    <scope>NUCLEOTIDE SEQUENCE [LARGE SCALE GENOMIC DNA]</scope>
    <source>
        <strain evidence="10 11">CBS 117610</strain>
    </source>
</reference>
<dbReference type="InterPro" id="IPR051615">
    <property type="entry name" value="Transcr_Regulatory_Elem"/>
</dbReference>
<dbReference type="GO" id="GO:0005634">
    <property type="term" value="C:nucleus"/>
    <property type="evidence" value="ECO:0007669"/>
    <property type="project" value="UniProtKB-SubCell"/>
</dbReference>
<gene>
    <name evidence="10" type="ORF">AARAC_006806</name>
</gene>
<dbReference type="PANTHER" id="PTHR31313:SF85">
    <property type="entry name" value="ZN(II)2CYS6 TRANSCRIPTION FACTOR (EUROFUNG)"/>
    <property type="match status" value="1"/>
</dbReference>
<dbReference type="SMART" id="SM00906">
    <property type="entry name" value="Fungal_trans"/>
    <property type="match status" value="1"/>
</dbReference>
<dbReference type="SUPFAM" id="SSF57701">
    <property type="entry name" value="Zn2/Cys6 DNA-binding domain"/>
    <property type="match status" value="1"/>
</dbReference>